<dbReference type="Pfam" id="PF12951">
    <property type="entry name" value="PATR"/>
    <property type="match status" value="4"/>
</dbReference>
<comment type="caution">
    <text evidence="5">The sequence shown here is derived from an EMBL/GenBank/DDBJ whole genome shotgun (WGS) entry which is preliminary data.</text>
</comment>
<dbReference type="PROSITE" id="PS51208">
    <property type="entry name" value="AUTOTRANSPORTER"/>
    <property type="match status" value="1"/>
</dbReference>
<protein>
    <submittedName>
        <fullName evidence="5">Outer membrane autotransporter protein</fullName>
    </submittedName>
</protein>
<feature type="signal peptide" evidence="3">
    <location>
        <begin position="1"/>
        <end position="25"/>
    </location>
</feature>
<evidence type="ECO:0000259" key="4">
    <source>
        <dbReference type="PROSITE" id="PS51208"/>
    </source>
</evidence>
<organism evidence="5 6">
    <name type="scientific">Cupriavidus plantarum</name>
    <dbReference type="NCBI Taxonomy" id="942865"/>
    <lineage>
        <taxon>Bacteria</taxon>
        <taxon>Pseudomonadati</taxon>
        <taxon>Pseudomonadota</taxon>
        <taxon>Betaproteobacteria</taxon>
        <taxon>Burkholderiales</taxon>
        <taxon>Burkholderiaceae</taxon>
        <taxon>Cupriavidus</taxon>
    </lineage>
</organism>
<dbReference type="NCBIfam" id="TIGR02601">
    <property type="entry name" value="autotrns_rpt"/>
    <property type="match status" value="4"/>
</dbReference>
<dbReference type="InterPro" id="IPR011050">
    <property type="entry name" value="Pectin_lyase_fold/virulence"/>
</dbReference>
<gene>
    <name evidence="5" type="ORF">C7419_1012912</name>
</gene>
<evidence type="ECO:0000256" key="1">
    <source>
        <dbReference type="ARBA" id="ARBA00022729"/>
    </source>
</evidence>
<keyword evidence="1 3" id="KW-0732">Signal</keyword>
<dbReference type="InterPro" id="IPR051551">
    <property type="entry name" value="Autotransporter_adhesion"/>
</dbReference>
<dbReference type="Pfam" id="PF18883">
    <property type="entry name" value="AC_1"/>
    <property type="match status" value="1"/>
</dbReference>
<evidence type="ECO:0000313" key="5">
    <source>
        <dbReference type="EMBL" id="PWK39009.1"/>
    </source>
</evidence>
<dbReference type="NCBIfam" id="TIGR01414">
    <property type="entry name" value="autotrans_barl"/>
    <property type="match status" value="1"/>
</dbReference>
<sequence>MRINGMSAGMMPCLGACLLASTASAQVAIPVGEDIGGYLNSAVGSIPNWNATRFSFSLQNDATWQMAVQSNSGERQMLDIRGNGHTVTRGSTAAFYYDGTTVAGSVVSWSGLRLTQAGGPGDAVFHDLGSGRTSEVRLADVTFSGLTGTNGTAFALAGAIDGTAMRITAGAGGVMFSGNTATGRGGAAFVRAGTLELDAQGGSIAFSGNQDRAASGSAQPNAIHFAGNANLTLRAAAGQRIVFRDPIDSADTALVTVTKTGAGEVVFHGNAGQPEFDSAIHADTSVVGGTFTLADGARYGRHYGPGVAAGGAFTVHPSATLRAGADAALRARQLIVRDGGTLAVSGGRFALDALGTELQGGAHIAGEGTLASARNVALTGAVTADIASGATLELASPMTGSGSLQKSGAGTLAITRAAGYSGGTTISAGTLRIGDGATSGSLSGPIANAGALVFDRGDAVTFGGVISGRGTLTKRGAGELRLTAANTYTGLTIIEGGTLAFSNPNNLGTLGNGIVFDGGTLRYLNGSFGFIGRPISVRAGGGTFDSNGFSTELRSVMTGVGGITKRGAGTLTLTANSHYTGGTTILGGVLQLGNGGTSGSVAGPIVNDASLVYRRADTLVQTGVVSGSGSVTQAGTGKLVFQGTHPYGGGTTVEAGTLVVGDRPDVPAELSGGGPVVVGVNGALGGYGKVTGPVVSAGLIGVGNALPALAGGPDAVFTIAGSLDHRGMVTMINGVAEDRLVVSGGPYIANGGTMRIETVLDGGGAGSRSDMLVTDATALGGVGATRLGVVPVSGAMGSGAVTPGDGIRVVAVTRRERSAAGAFVLEGRVVAGPYEYLLYQGGVAEPADGQWYLRSTRPAPVPTPAPAPAPAPTPTPTPTPAPAPAPAPGPSPAPTPVPAPTPAPAPAPSPAPAPTPPAPSRVLELAAAPLPLYRPEVGAYLANQRVAGLMFVHGLHDRPTETGRAAPWPMVAASDATAVSSTAGTAGTMGASATPLDPASARRGPVWLRAVGQWSGSTSGDDSLHVSTDGFLLHGGAEIARWPVSQRHDAGAVHAGIMGAYGQATSHADAAGNAAHARGNVEGWQAGAYGTWYQHDESRLGGYVDIWFGRGWFRQRVDGDGLPSVHYDGSSWNVSAEAGYAVPLPKGWIVQPQIQWLYANVTDDDITEPNGTRVQGTGSDGTITRVGVRIARPIAMPDDNARRIEPSLTLNWWHGSTDGSVSFNQVPIGNLFPANRYEVKLGLDAALGRRWTGWTDVSGSWGANDFHQYAVRAGITYAW</sequence>
<evidence type="ECO:0000313" key="6">
    <source>
        <dbReference type="Proteomes" id="UP000245754"/>
    </source>
</evidence>
<dbReference type="SMART" id="SM00869">
    <property type="entry name" value="Autotransporter"/>
    <property type="match status" value="1"/>
</dbReference>
<dbReference type="Pfam" id="PF03797">
    <property type="entry name" value="Autotransporter"/>
    <property type="match status" value="1"/>
</dbReference>
<dbReference type="PANTHER" id="PTHR35037">
    <property type="entry name" value="C-TERMINAL REGION OF AIDA-LIKE PROTEIN"/>
    <property type="match status" value="1"/>
</dbReference>
<keyword evidence="6" id="KW-1185">Reference proteome</keyword>
<dbReference type="InterPro" id="IPR005546">
    <property type="entry name" value="Autotransporte_beta"/>
</dbReference>
<reference evidence="5 6" key="1">
    <citation type="submission" date="2018-05" db="EMBL/GenBank/DDBJ databases">
        <title>Genomic Encyclopedia of Type Strains, Phase IV (KMG-V): Genome sequencing to study the core and pangenomes of soil and plant-associated prokaryotes.</title>
        <authorList>
            <person name="Whitman W."/>
        </authorList>
    </citation>
    <scope>NUCLEOTIDE SEQUENCE [LARGE SCALE GENOMIC DNA]</scope>
    <source>
        <strain evidence="5 6">SLV-132</strain>
    </source>
</reference>
<dbReference type="InterPro" id="IPR036709">
    <property type="entry name" value="Autotransporte_beta_dom_sf"/>
</dbReference>
<dbReference type="InterPro" id="IPR012332">
    <property type="entry name" value="Autotransporter_pectin_lyase_C"/>
</dbReference>
<feature type="domain" description="Autotransporter" evidence="4">
    <location>
        <begin position="999"/>
        <end position="1279"/>
    </location>
</feature>
<dbReference type="EMBL" id="QGGT01000001">
    <property type="protein sequence ID" value="PWK39009.1"/>
    <property type="molecule type" value="Genomic_DNA"/>
</dbReference>
<dbReference type="InterPro" id="IPR006315">
    <property type="entry name" value="OM_autotransptr_brl_dom"/>
</dbReference>
<dbReference type="Gene3D" id="2.160.20.20">
    <property type="match status" value="3"/>
</dbReference>
<dbReference type="SUPFAM" id="SSF51126">
    <property type="entry name" value="Pectin lyase-like"/>
    <property type="match status" value="2"/>
</dbReference>
<dbReference type="AlphaFoldDB" id="A0A316F6A6"/>
<feature type="chain" id="PRO_5016289933" evidence="3">
    <location>
        <begin position="26"/>
        <end position="1279"/>
    </location>
</feature>
<dbReference type="PANTHER" id="PTHR35037:SF3">
    <property type="entry name" value="C-TERMINAL REGION OF AIDA-LIKE PROTEIN"/>
    <property type="match status" value="1"/>
</dbReference>
<dbReference type="SUPFAM" id="SSF103515">
    <property type="entry name" value="Autotransporter"/>
    <property type="match status" value="1"/>
</dbReference>
<dbReference type="Gene3D" id="2.40.128.130">
    <property type="entry name" value="Autotransporter beta-domain"/>
    <property type="match status" value="1"/>
</dbReference>
<dbReference type="InterPro" id="IPR043990">
    <property type="entry name" value="AC_1"/>
</dbReference>
<accession>A0A316F6A6</accession>
<dbReference type="Proteomes" id="UP000245754">
    <property type="component" value="Unassembled WGS sequence"/>
</dbReference>
<proteinExistence type="predicted"/>
<feature type="compositionally biased region" description="Pro residues" evidence="2">
    <location>
        <begin position="859"/>
        <end position="918"/>
    </location>
</feature>
<dbReference type="GO" id="GO:0019867">
    <property type="term" value="C:outer membrane"/>
    <property type="evidence" value="ECO:0007669"/>
    <property type="project" value="InterPro"/>
</dbReference>
<dbReference type="InterPro" id="IPR013425">
    <property type="entry name" value="Autotrns_rpt"/>
</dbReference>
<evidence type="ECO:0000256" key="2">
    <source>
        <dbReference type="SAM" id="MobiDB-lite"/>
    </source>
</evidence>
<feature type="region of interest" description="Disordered" evidence="2">
    <location>
        <begin position="854"/>
        <end position="918"/>
    </location>
</feature>
<dbReference type="CDD" id="cd01344">
    <property type="entry name" value="PL2_Passenger_AT"/>
    <property type="match status" value="1"/>
</dbReference>
<evidence type="ECO:0000256" key="3">
    <source>
        <dbReference type="SAM" id="SignalP"/>
    </source>
</evidence>
<name>A0A316F6A6_9BURK</name>